<protein>
    <submittedName>
        <fullName evidence="2">Uncharacterized protein</fullName>
    </submittedName>
</protein>
<dbReference type="AlphaFoldDB" id="A0A0B2JT94"/>
<proteinExistence type="predicted"/>
<sequence length="423" mass="46403">MENSGDGKETFTLKHYLFLLIWWLSLGFTLDTNSAILGLVLSFVFFTVTAMNVLKKSILIMLAVFILTAIFPPLGFAVACLALIFFLLRITFVIDNWRALSVGLYAYGIYLLVVVFNSFFYETVVVQATLRVVDFFNAGGETAVETFGQQGVDAVNATTGFIKEALHVGSYILPLFLAFFFHRLLGWLYSHGYTTDRAFYVIGLTPLVVMAIVLPFLKIDLAGDTLFSGSLADGTDGIAGIDGVNNTINVPTIEMPSQVTTIMDVANVDMGSWFLENTAALSPAIESSMATLAVRGIYVGAEKYEGKTGFQTIFNGGIQTIRKDDDNHTTIKNETGEDISEIIYDESTNTDRILLEDGNELIFTKASGTIVDSDGHLMGRFKQNPDGDTVLVTREDKVIRTYHRDGTIRNAKGEVVGEAKIAV</sequence>
<organism evidence="2 3">
    <name type="scientific">Anaerovibrio lipolyticus</name>
    <dbReference type="NCBI Taxonomy" id="82374"/>
    <lineage>
        <taxon>Bacteria</taxon>
        <taxon>Bacillati</taxon>
        <taxon>Bacillota</taxon>
        <taxon>Negativicutes</taxon>
        <taxon>Selenomonadales</taxon>
        <taxon>Selenomonadaceae</taxon>
        <taxon>Anaerovibrio</taxon>
    </lineage>
</organism>
<comment type="caution">
    <text evidence="2">The sequence shown here is derived from an EMBL/GenBank/DDBJ whole genome shotgun (WGS) entry which is preliminary data.</text>
</comment>
<evidence type="ECO:0000313" key="3">
    <source>
        <dbReference type="Proteomes" id="UP000030993"/>
    </source>
</evidence>
<feature type="transmembrane region" description="Helical" evidence="1">
    <location>
        <begin position="20"/>
        <end position="46"/>
    </location>
</feature>
<dbReference type="EMBL" id="JSCE01000186">
    <property type="protein sequence ID" value="KHM51560.1"/>
    <property type="molecule type" value="Genomic_DNA"/>
</dbReference>
<feature type="transmembrane region" description="Helical" evidence="1">
    <location>
        <begin position="58"/>
        <end position="88"/>
    </location>
</feature>
<keyword evidence="1" id="KW-0812">Transmembrane</keyword>
<keyword evidence="3" id="KW-1185">Reference proteome</keyword>
<keyword evidence="1" id="KW-0472">Membrane</keyword>
<evidence type="ECO:0000256" key="1">
    <source>
        <dbReference type="SAM" id="Phobius"/>
    </source>
</evidence>
<feature type="transmembrane region" description="Helical" evidence="1">
    <location>
        <begin position="198"/>
        <end position="217"/>
    </location>
</feature>
<keyword evidence="1" id="KW-1133">Transmembrane helix</keyword>
<name>A0A0B2JT94_9FIRM</name>
<dbReference type="RefSeq" id="WP_039209889.1">
    <property type="nucleotide sequence ID" value="NZ_JSCE01000186.1"/>
</dbReference>
<feature type="transmembrane region" description="Helical" evidence="1">
    <location>
        <begin position="100"/>
        <end position="121"/>
    </location>
</feature>
<feature type="transmembrane region" description="Helical" evidence="1">
    <location>
        <begin position="171"/>
        <end position="192"/>
    </location>
</feature>
<reference evidence="2 3" key="1">
    <citation type="journal article" date="2013" name="PLoS ONE">
        <title>Identification and characterization of three novel lipases belonging to families II and V from Anaerovibrio lipolyticus 5ST.</title>
        <authorList>
            <person name="Prive F."/>
            <person name="Kaderbhai N.N."/>
            <person name="Girdwood S."/>
            <person name="Worgan H.J."/>
            <person name="Pinloche E."/>
            <person name="Scollan N.D."/>
            <person name="Huws S.A."/>
            <person name="Newbold C.J."/>
        </authorList>
    </citation>
    <scope>NUCLEOTIDE SEQUENCE [LARGE SCALE GENOMIC DNA]</scope>
    <source>
        <strain evidence="2 3">5S</strain>
    </source>
</reference>
<evidence type="ECO:0000313" key="2">
    <source>
        <dbReference type="EMBL" id="KHM51560.1"/>
    </source>
</evidence>
<accession>A0A0B2JT94</accession>
<gene>
    <name evidence="2" type="ORF">NZ47_09710</name>
</gene>
<dbReference type="Proteomes" id="UP000030993">
    <property type="component" value="Unassembled WGS sequence"/>
</dbReference>